<keyword evidence="2" id="KW-1185">Reference proteome</keyword>
<dbReference type="EnsemblPlants" id="novel_model_4822_5bd9a17a">
    <property type="protein sequence ID" value="cds.novel_model_4822_5bd9a17a"/>
    <property type="gene ID" value="novel_gene_2514_5bd9a17a"/>
</dbReference>
<dbReference type="Gramene" id="novel_model_4822_5bd9a17a">
    <property type="protein sequence ID" value="cds.novel_model_4822_5bd9a17a"/>
    <property type="gene ID" value="novel_gene_2514_5bd9a17a"/>
</dbReference>
<evidence type="ECO:0000313" key="1">
    <source>
        <dbReference type="EnsemblPlants" id="cds.novel_model_4822_5bd9a17a"/>
    </source>
</evidence>
<dbReference type="EMBL" id="UZAU01000565">
    <property type="status" value="NOT_ANNOTATED_CDS"/>
    <property type="molecule type" value="Genomic_DNA"/>
</dbReference>
<proteinExistence type="predicted"/>
<dbReference type="Proteomes" id="UP000596661">
    <property type="component" value="Chromosome 6"/>
</dbReference>
<reference evidence="1" key="2">
    <citation type="submission" date="2021-03" db="UniProtKB">
        <authorList>
            <consortium name="EnsemblPlants"/>
        </authorList>
    </citation>
    <scope>IDENTIFICATION</scope>
</reference>
<name>A0A803R400_CANSA</name>
<dbReference type="AlphaFoldDB" id="A0A803R400"/>
<reference evidence="1" key="1">
    <citation type="submission" date="2018-11" db="EMBL/GenBank/DDBJ databases">
        <authorList>
            <person name="Grassa J C."/>
        </authorList>
    </citation>
    <scope>NUCLEOTIDE SEQUENCE [LARGE SCALE GENOMIC DNA]</scope>
</reference>
<evidence type="ECO:0000313" key="2">
    <source>
        <dbReference type="Proteomes" id="UP000596661"/>
    </source>
</evidence>
<organism evidence="1 2">
    <name type="scientific">Cannabis sativa</name>
    <name type="common">Hemp</name>
    <name type="synonym">Marijuana</name>
    <dbReference type="NCBI Taxonomy" id="3483"/>
    <lineage>
        <taxon>Eukaryota</taxon>
        <taxon>Viridiplantae</taxon>
        <taxon>Streptophyta</taxon>
        <taxon>Embryophyta</taxon>
        <taxon>Tracheophyta</taxon>
        <taxon>Spermatophyta</taxon>
        <taxon>Magnoliopsida</taxon>
        <taxon>eudicotyledons</taxon>
        <taxon>Gunneridae</taxon>
        <taxon>Pentapetalae</taxon>
        <taxon>rosids</taxon>
        <taxon>fabids</taxon>
        <taxon>Rosales</taxon>
        <taxon>Cannabaceae</taxon>
        <taxon>Cannabis</taxon>
    </lineage>
</organism>
<protein>
    <submittedName>
        <fullName evidence="1">Uncharacterized protein</fullName>
    </submittedName>
</protein>
<sequence>MQFFFFFSRSSNLEFLLRVLNVGLFVVVVDDGSSQANFLGRLVDSNAPVQEKTLDDLILLMKINNLGMHITWVSKLWI</sequence>
<accession>A0A803R400</accession>